<reference evidence="1" key="2">
    <citation type="journal article" date="2012" name="PLoS ONE">
        <title>A Deeply Branching Thermophilic Bacterium with an Ancient Acetyl-CoA Pathway Dominates a Subsurface Ecosystem.</title>
        <authorList>
            <person name="Takami H."/>
            <person name="Noguchi H."/>
            <person name="Takaki Y."/>
            <person name="Uchiyama I."/>
            <person name="Toyoda A."/>
            <person name="Nishi S."/>
            <person name="Chee G.-J."/>
            <person name="Arai W."/>
            <person name="Nunoura T."/>
            <person name="Itoh T."/>
            <person name="Hattori M."/>
            <person name="Takai K."/>
        </authorList>
    </citation>
    <scope>NUCLEOTIDE SEQUENCE</scope>
</reference>
<name>H5SHD8_9BACT</name>
<dbReference type="EMBL" id="AP011720">
    <property type="protein sequence ID" value="BAL55574.1"/>
    <property type="molecule type" value="Genomic_DNA"/>
</dbReference>
<reference evidence="1" key="1">
    <citation type="journal article" date="2005" name="Environ. Microbiol.">
        <title>Genetic and functional properties of uncultivated thermophilic crenarchaeotes from a subsurface gold mine as revealed by analysis of genome fragments.</title>
        <authorList>
            <person name="Nunoura T."/>
            <person name="Hirayama H."/>
            <person name="Takami H."/>
            <person name="Oida H."/>
            <person name="Nishi S."/>
            <person name="Shimamura S."/>
            <person name="Suzuki Y."/>
            <person name="Inagaki F."/>
            <person name="Takai K."/>
            <person name="Nealson K.H."/>
            <person name="Horikoshi K."/>
        </authorList>
    </citation>
    <scope>NUCLEOTIDE SEQUENCE</scope>
</reference>
<protein>
    <submittedName>
        <fullName evidence="1">Uncharacterized protein</fullName>
    </submittedName>
</protein>
<dbReference type="AlphaFoldDB" id="H5SHD8"/>
<evidence type="ECO:0000313" key="1">
    <source>
        <dbReference type="EMBL" id="BAL55574.1"/>
    </source>
</evidence>
<organism evidence="1">
    <name type="scientific">uncultured Acetothermia bacterium</name>
    <dbReference type="NCBI Taxonomy" id="236499"/>
    <lineage>
        <taxon>Bacteria</taxon>
        <taxon>Candidatus Bipolaricaulota</taxon>
        <taxon>environmental samples</taxon>
    </lineage>
</organism>
<gene>
    <name evidence="1" type="ORF">HGMM_F28H07C48</name>
</gene>
<proteinExistence type="predicted"/>
<sequence length="89" mass="10478">MVPQDKEKRFTTWCSCHAHHALVVELLDWDGQWELSVGHTYEPGGSLWERIKGAWQWLRGQPLYVSEVLLTAQEAHRLRVWLSDILPER</sequence>
<accession>H5SHD8</accession>